<evidence type="ECO:0000313" key="3">
    <source>
        <dbReference type="Proteomes" id="UP001604336"/>
    </source>
</evidence>
<dbReference type="Proteomes" id="UP001604336">
    <property type="component" value="Unassembled WGS sequence"/>
</dbReference>
<accession>A0ABD1UI65</accession>
<evidence type="ECO:0000313" key="2">
    <source>
        <dbReference type="EMBL" id="KAL2524745.1"/>
    </source>
</evidence>
<feature type="compositionally biased region" description="Basic and acidic residues" evidence="1">
    <location>
        <begin position="124"/>
        <end position="140"/>
    </location>
</feature>
<feature type="region of interest" description="Disordered" evidence="1">
    <location>
        <begin position="92"/>
        <end position="146"/>
    </location>
</feature>
<protein>
    <submittedName>
        <fullName evidence="2">Uncharacterized protein</fullName>
    </submittedName>
</protein>
<reference evidence="3" key="1">
    <citation type="submission" date="2024-07" db="EMBL/GenBank/DDBJ databases">
        <title>Two chromosome-level genome assemblies of Korean endemic species Abeliophyllum distichum and Forsythia ovata (Oleaceae).</title>
        <authorList>
            <person name="Jang H."/>
        </authorList>
    </citation>
    <scope>NUCLEOTIDE SEQUENCE [LARGE SCALE GENOMIC DNA]</scope>
</reference>
<comment type="caution">
    <text evidence="2">The sequence shown here is derived from an EMBL/GenBank/DDBJ whole genome shotgun (WGS) entry which is preliminary data.</text>
</comment>
<organism evidence="2 3">
    <name type="scientific">Abeliophyllum distichum</name>
    <dbReference type="NCBI Taxonomy" id="126358"/>
    <lineage>
        <taxon>Eukaryota</taxon>
        <taxon>Viridiplantae</taxon>
        <taxon>Streptophyta</taxon>
        <taxon>Embryophyta</taxon>
        <taxon>Tracheophyta</taxon>
        <taxon>Spermatophyta</taxon>
        <taxon>Magnoliopsida</taxon>
        <taxon>eudicotyledons</taxon>
        <taxon>Gunneridae</taxon>
        <taxon>Pentapetalae</taxon>
        <taxon>asterids</taxon>
        <taxon>lamiids</taxon>
        <taxon>Lamiales</taxon>
        <taxon>Oleaceae</taxon>
        <taxon>Forsythieae</taxon>
        <taxon>Abeliophyllum</taxon>
    </lineage>
</organism>
<dbReference type="AlphaFoldDB" id="A0ABD1UI65"/>
<feature type="compositionally biased region" description="Low complexity" evidence="1">
    <location>
        <begin position="98"/>
        <end position="107"/>
    </location>
</feature>
<evidence type="ECO:0000256" key="1">
    <source>
        <dbReference type="SAM" id="MobiDB-lite"/>
    </source>
</evidence>
<gene>
    <name evidence="2" type="ORF">Adt_09799</name>
</gene>
<name>A0ABD1UI65_9LAMI</name>
<dbReference type="EMBL" id="JBFOLK010000003">
    <property type="protein sequence ID" value="KAL2524745.1"/>
    <property type="molecule type" value="Genomic_DNA"/>
</dbReference>
<proteinExistence type="predicted"/>
<keyword evidence="3" id="KW-1185">Reference proteome</keyword>
<sequence length="146" mass="16455">MGNPEDPFAAIANIGPNNEYWNYERQQIIHHHHVTLPVNCPSCQKPFYVRANLTDGTTVITKTGGSNLQHHVGEEANPVHKNRKYEINKKARNKEQRQAAAAAAQNKYTPPDSVGKRGHAFFSDSKDDLPDAKKSKDVNRHLNYNN</sequence>